<evidence type="ECO:0000313" key="2">
    <source>
        <dbReference type="EMBL" id="RKU49377.1"/>
    </source>
</evidence>
<evidence type="ECO:0000313" key="3">
    <source>
        <dbReference type="Proteomes" id="UP000275385"/>
    </source>
</evidence>
<evidence type="ECO:0000256" key="1">
    <source>
        <dbReference type="SAM" id="MobiDB-lite"/>
    </source>
</evidence>
<gene>
    <name evidence="2" type="ORF">DL546_002680</name>
</gene>
<dbReference type="AlphaFoldDB" id="A0A420YN88"/>
<feature type="compositionally biased region" description="Low complexity" evidence="1">
    <location>
        <begin position="25"/>
        <end position="36"/>
    </location>
</feature>
<feature type="region of interest" description="Disordered" evidence="1">
    <location>
        <begin position="17"/>
        <end position="36"/>
    </location>
</feature>
<comment type="caution">
    <text evidence="2">The sequence shown here is derived from an EMBL/GenBank/DDBJ whole genome shotgun (WGS) entry which is preliminary data.</text>
</comment>
<dbReference type="EMBL" id="QVQW01000001">
    <property type="protein sequence ID" value="RKU49377.1"/>
    <property type="molecule type" value="Genomic_DNA"/>
</dbReference>
<reference evidence="2 3" key="1">
    <citation type="submission" date="2018-08" db="EMBL/GenBank/DDBJ databases">
        <title>Draft genome of the lignicolous fungus Coniochaeta pulveracea.</title>
        <authorList>
            <person name="Borstlap C.J."/>
            <person name="De Witt R.N."/>
            <person name="Botha A."/>
            <person name="Volschenk H."/>
        </authorList>
    </citation>
    <scope>NUCLEOTIDE SEQUENCE [LARGE SCALE GENOMIC DNA]</scope>
    <source>
        <strain evidence="2 3">CAB683</strain>
    </source>
</reference>
<dbReference type="SUPFAM" id="SSF57850">
    <property type="entry name" value="RING/U-box"/>
    <property type="match status" value="1"/>
</dbReference>
<organism evidence="2 3">
    <name type="scientific">Coniochaeta pulveracea</name>
    <dbReference type="NCBI Taxonomy" id="177199"/>
    <lineage>
        <taxon>Eukaryota</taxon>
        <taxon>Fungi</taxon>
        <taxon>Dikarya</taxon>
        <taxon>Ascomycota</taxon>
        <taxon>Pezizomycotina</taxon>
        <taxon>Sordariomycetes</taxon>
        <taxon>Sordariomycetidae</taxon>
        <taxon>Coniochaetales</taxon>
        <taxon>Coniochaetaceae</taxon>
        <taxon>Coniochaeta</taxon>
    </lineage>
</organism>
<proteinExistence type="predicted"/>
<dbReference type="Gene3D" id="3.30.40.10">
    <property type="entry name" value="Zinc/RING finger domain, C3HC4 (zinc finger)"/>
    <property type="match status" value="1"/>
</dbReference>
<dbReference type="OrthoDB" id="4095124at2759"/>
<name>A0A420YN88_9PEZI</name>
<dbReference type="STRING" id="177199.A0A420YN88"/>
<dbReference type="InterPro" id="IPR013083">
    <property type="entry name" value="Znf_RING/FYVE/PHD"/>
</dbReference>
<keyword evidence="3" id="KW-1185">Reference proteome</keyword>
<protein>
    <submittedName>
        <fullName evidence="2">Uncharacterized protein</fullName>
    </submittedName>
</protein>
<sequence length="270" mass="28916">MATTCVVCHDPLVMTVDPDSDVEDQPSSSSSAAQAETVPDDLGLACGCHYHWQCILDNASSVANSLTCPACNTYLSSSTPPTINAVYTSEGSSGEPLDLLPTIREEAYLSTNPGARPARAMQTMCAEGDVQGILELLSETEETERDALLRYQDPLNGMRSGLHLAVEAGQLEVFWLLMWLGSALRQEQFPDEVWGLVQALEVGRIDGQDIRSLRDGSGRTAGDLAAELGGVWAGIVGAGPVPVNENTITQVSVPEIAQLFVIFMELRYAS</sequence>
<accession>A0A420YN88</accession>
<dbReference type="Proteomes" id="UP000275385">
    <property type="component" value="Unassembled WGS sequence"/>
</dbReference>